<evidence type="ECO:0000313" key="9">
    <source>
        <dbReference type="Proteomes" id="UP000597038"/>
    </source>
</evidence>
<reference evidence="8 9" key="1">
    <citation type="submission" date="2020-12" db="EMBL/GenBank/DDBJ databases">
        <title>Genomic analysis of Staphylococcus felis from a cat with skin infection.</title>
        <authorList>
            <person name="Aslantas O."/>
            <person name="Keskin O."/>
            <person name="Buyukaltay K."/>
            <person name="Gullu Yucetepe A."/>
        </authorList>
    </citation>
    <scope>NUCLEOTIDE SEQUENCE [LARGE SCALE GENOMIC DNA]</scope>
    <source>
        <strain evidence="8 9">HARRANVET</strain>
    </source>
</reference>
<keyword evidence="5 6" id="KW-0472">Membrane</keyword>
<keyword evidence="9" id="KW-1185">Reference proteome</keyword>
<dbReference type="SUPFAM" id="SSF103473">
    <property type="entry name" value="MFS general substrate transporter"/>
    <property type="match status" value="1"/>
</dbReference>
<evidence type="ECO:0000256" key="4">
    <source>
        <dbReference type="ARBA" id="ARBA00022989"/>
    </source>
</evidence>
<evidence type="ECO:0000259" key="7">
    <source>
        <dbReference type="PROSITE" id="PS50850"/>
    </source>
</evidence>
<evidence type="ECO:0000313" key="8">
    <source>
        <dbReference type="EMBL" id="MBH9582243.1"/>
    </source>
</evidence>
<proteinExistence type="predicted"/>
<evidence type="ECO:0000256" key="3">
    <source>
        <dbReference type="ARBA" id="ARBA00022692"/>
    </source>
</evidence>
<evidence type="ECO:0000256" key="1">
    <source>
        <dbReference type="ARBA" id="ARBA00004651"/>
    </source>
</evidence>
<sequence length="77" mass="8210">QATLAGLVIGIVSVVYASLSDEISIRTLFIYGVFLIIIGSLIGYIFLQQFALVLAGRIIQSSGLAAAETLYVIYVAK</sequence>
<dbReference type="PROSITE" id="PS50850">
    <property type="entry name" value="MFS"/>
    <property type="match status" value="1"/>
</dbReference>
<feature type="non-terminal residue" evidence="8">
    <location>
        <position position="77"/>
    </location>
</feature>
<feature type="non-terminal residue" evidence="8">
    <location>
        <position position="1"/>
    </location>
</feature>
<dbReference type="InterPro" id="IPR020846">
    <property type="entry name" value="MFS_dom"/>
</dbReference>
<dbReference type="Proteomes" id="UP000597038">
    <property type="component" value="Unassembled WGS sequence"/>
</dbReference>
<accession>A0ABS0QU72</accession>
<dbReference type="EMBL" id="JAEDAQ010000255">
    <property type="protein sequence ID" value="MBH9582243.1"/>
    <property type="molecule type" value="Genomic_DNA"/>
</dbReference>
<keyword evidence="2" id="KW-0813">Transport</keyword>
<evidence type="ECO:0000256" key="6">
    <source>
        <dbReference type="SAM" id="Phobius"/>
    </source>
</evidence>
<evidence type="ECO:0000256" key="2">
    <source>
        <dbReference type="ARBA" id="ARBA00022448"/>
    </source>
</evidence>
<name>A0ABS0QU72_9STAP</name>
<comment type="caution">
    <text evidence="8">The sequence shown here is derived from an EMBL/GenBank/DDBJ whole genome shotgun (WGS) entry which is preliminary data.</text>
</comment>
<organism evidence="8 9">
    <name type="scientific">Staphylococcus felis</name>
    <dbReference type="NCBI Taxonomy" id="46127"/>
    <lineage>
        <taxon>Bacteria</taxon>
        <taxon>Bacillati</taxon>
        <taxon>Bacillota</taxon>
        <taxon>Bacilli</taxon>
        <taxon>Bacillales</taxon>
        <taxon>Staphylococcaceae</taxon>
        <taxon>Staphylococcus</taxon>
    </lineage>
</organism>
<comment type="subcellular location">
    <subcellularLocation>
        <location evidence="1">Cell membrane</location>
        <topology evidence="1">Multi-pass membrane protein</topology>
    </subcellularLocation>
</comment>
<keyword evidence="4 6" id="KW-1133">Transmembrane helix</keyword>
<dbReference type="PRINTS" id="PR01036">
    <property type="entry name" value="TCRTETB"/>
</dbReference>
<protein>
    <submittedName>
        <fullName evidence="8">MFS transporter</fullName>
    </submittedName>
</protein>
<feature type="domain" description="Major facilitator superfamily (MFS) profile" evidence="7">
    <location>
        <begin position="1"/>
        <end position="77"/>
    </location>
</feature>
<feature type="transmembrane region" description="Helical" evidence="6">
    <location>
        <begin position="27"/>
        <end position="47"/>
    </location>
</feature>
<dbReference type="InterPro" id="IPR036259">
    <property type="entry name" value="MFS_trans_sf"/>
</dbReference>
<gene>
    <name evidence="8" type="ORF">I9026_13040</name>
</gene>
<evidence type="ECO:0000256" key="5">
    <source>
        <dbReference type="ARBA" id="ARBA00023136"/>
    </source>
</evidence>
<keyword evidence="3 6" id="KW-0812">Transmembrane</keyword>